<dbReference type="AlphaFoldDB" id="A0A8T1WD73"/>
<feature type="transmembrane region" description="Helical" evidence="1">
    <location>
        <begin position="250"/>
        <end position="270"/>
    </location>
</feature>
<feature type="transmembrane region" description="Helical" evidence="1">
    <location>
        <begin position="184"/>
        <end position="205"/>
    </location>
</feature>
<keyword evidence="1" id="KW-0472">Membrane</keyword>
<comment type="caution">
    <text evidence="2">The sequence shown here is derived from an EMBL/GenBank/DDBJ whole genome shotgun (WGS) entry which is preliminary data.</text>
</comment>
<evidence type="ECO:0008006" key="4">
    <source>
        <dbReference type="Google" id="ProtNLM"/>
    </source>
</evidence>
<dbReference type="Proteomes" id="UP000694044">
    <property type="component" value="Unassembled WGS sequence"/>
</dbReference>
<evidence type="ECO:0000313" key="3">
    <source>
        <dbReference type="Proteomes" id="UP000694044"/>
    </source>
</evidence>
<dbReference type="OrthoDB" id="126352at2759"/>
<proteinExistence type="predicted"/>
<organism evidence="2 3">
    <name type="scientific">Phytophthora pseudosyringae</name>
    <dbReference type="NCBI Taxonomy" id="221518"/>
    <lineage>
        <taxon>Eukaryota</taxon>
        <taxon>Sar</taxon>
        <taxon>Stramenopiles</taxon>
        <taxon>Oomycota</taxon>
        <taxon>Peronosporomycetes</taxon>
        <taxon>Peronosporales</taxon>
        <taxon>Peronosporaceae</taxon>
        <taxon>Phytophthora</taxon>
    </lineage>
</organism>
<dbReference type="EMBL" id="JAGDFM010000035">
    <property type="protein sequence ID" value="KAG7390140.1"/>
    <property type="molecule type" value="Genomic_DNA"/>
</dbReference>
<sequence>MNNQRGITNPDVNHAQYAKKSSHVVQRGLQVLFHWEYVTLVEYVECIVPLVFVTYKSVLEQLPNVLYYPGGTGSWTSASAVNILVFGALEVGSFLILKFYLQRKFSFSPFYETQVYSVQTKLFIETVLLLQYELAHLGNSQVAAFVPGLNFTIAKRIMAAVGVSGCYVGTCLLAASWIGFPVPLMMQFGVVPIAIYIAVVTRMILGPALVAKDSPFKEPSDVFHRFFFAHMTLIGVYPLFKVLYSHVPLAYRSIVVIILPIWKFAAKCFVVRSSRQLEDYMPELVAFSVDFFGTLFVSVCMYTSGSIYLSGLFILANLSQSLLEFREVHSNAKIVLELLEDRRATQDCLPRKKGRRLSRFGNAELLTMLIAITRNPRAYNVKCLHGARLWSCLPHPIAQEQLGHLQMLEASGVYVQGSTDLSSQRPTVPRYPRFLQRVSVSPSPAPLAAACSPDTIVSEDSSSSRRADRSKKLVLQGLQLLFHCEYLALVEYGSLRVCWI</sequence>
<reference evidence="2" key="1">
    <citation type="submission" date="2021-02" db="EMBL/GenBank/DDBJ databases">
        <authorList>
            <person name="Palmer J.M."/>
        </authorList>
    </citation>
    <scope>NUCLEOTIDE SEQUENCE</scope>
    <source>
        <strain evidence="2">SCRP734</strain>
    </source>
</reference>
<evidence type="ECO:0000256" key="1">
    <source>
        <dbReference type="SAM" id="Phobius"/>
    </source>
</evidence>
<gene>
    <name evidence="2" type="ORF">PHYPSEUDO_008594</name>
</gene>
<feature type="transmembrane region" description="Helical" evidence="1">
    <location>
        <begin position="75"/>
        <end position="97"/>
    </location>
</feature>
<accession>A0A8T1WD73</accession>
<feature type="transmembrane region" description="Helical" evidence="1">
    <location>
        <begin position="226"/>
        <end position="244"/>
    </location>
</feature>
<evidence type="ECO:0000313" key="2">
    <source>
        <dbReference type="EMBL" id="KAG7390140.1"/>
    </source>
</evidence>
<name>A0A8T1WD73_9STRA</name>
<keyword evidence="3" id="KW-1185">Reference proteome</keyword>
<feature type="transmembrane region" description="Helical" evidence="1">
    <location>
        <begin position="37"/>
        <end position="55"/>
    </location>
</feature>
<keyword evidence="1" id="KW-1133">Transmembrane helix</keyword>
<keyword evidence="1" id="KW-0812">Transmembrane</keyword>
<feature type="transmembrane region" description="Helical" evidence="1">
    <location>
        <begin position="291"/>
        <end position="316"/>
    </location>
</feature>
<protein>
    <recommendedName>
        <fullName evidence="4">Transmembrane protein</fullName>
    </recommendedName>
</protein>
<feature type="transmembrane region" description="Helical" evidence="1">
    <location>
        <begin position="157"/>
        <end position="178"/>
    </location>
</feature>